<accession>A0ABD3QL22</accession>
<sequence>MDERRWQLSLQELRRRDSFLQCRYRISAAFLYMRRMPRRVQRPKRTELAHAGPPTETRRSPLPPVRASAGRHPRLRQEPLRVQAGKGVVVRMGGDDDEVRARQSGRARLPSTVRRRQTFDLAGGGEISVVIDRCNFDVDQRRTWIELAREMNADCECVVFDYDTDVCIERCRARRGHETIRPSEAAGIVSEMARRFRSPGRGERFRRIVRVSSFRMADDLVEHYLGRT</sequence>
<dbReference type="SUPFAM" id="SSF52540">
    <property type="entry name" value="P-loop containing nucleoside triphosphate hydrolases"/>
    <property type="match status" value="1"/>
</dbReference>
<evidence type="ECO:0000313" key="3">
    <source>
        <dbReference type="Proteomes" id="UP001530315"/>
    </source>
</evidence>
<dbReference type="EMBL" id="JALLAZ020000207">
    <property type="protein sequence ID" value="KAL3800882.1"/>
    <property type="molecule type" value="Genomic_DNA"/>
</dbReference>
<proteinExistence type="predicted"/>
<protein>
    <submittedName>
        <fullName evidence="2">Uncharacterized protein</fullName>
    </submittedName>
</protein>
<name>A0ABD3QL22_9STRA</name>
<organism evidence="2 3">
    <name type="scientific">Stephanodiscus triporus</name>
    <dbReference type="NCBI Taxonomy" id="2934178"/>
    <lineage>
        <taxon>Eukaryota</taxon>
        <taxon>Sar</taxon>
        <taxon>Stramenopiles</taxon>
        <taxon>Ochrophyta</taxon>
        <taxon>Bacillariophyta</taxon>
        <taxon>Coscinodiscophyceae</taxon>
        <taxon>Thalassiosirophycidae</taxon>
        <taxon>Stephanodiscales</taxon>
        <taxon>Stephanodiscaceae</taxon>
        <taxon>Stephanodiscus</taxon>
    </lineage>
</organism>
<evidence type="ECO:0000313" key="2">
    <source>
        <dbReference type="EMBL" id="KAL3800882.1"/>
    </source>
</evidence>
<dbReference type="Proteomes" id="UP001530315">
    <property type="component" value="Unassembled WGS sequence"/>
</dbReference>
<feature type="region of interest" description="Disordered" evidence="1">
    <location>
        <begin position="41"/>
        <end position="73"/>
    </location>
</feature>
<keyword evidence="3" id="KW-1185">Reference proteome</keyword>
<comment type="caution">
    <text evidence="2">The sequence shown here is derived from an EMBL/GenBank/DDBJ whole genome shotgun (WGS) entry which is preliminary data.</text>
</comment>
<dbReference type="AlphaFoldDB" id="A0ABD3QL22"/>
<evidence type="ECO:0000256" key="1">
    <source>
        <dbReference type="SAM" id="MobiDB-lite"/>
    </source>
</evidence>
<dbReference type="Pfam" id="PF13671">
    <property type="entry name" value="AAA_33"/>
    <property type="match status" value="1"/>
</dbReference>
<dbReference type="Gene3D" id="3.40.50.300">
    <property type="entry name" value="P-loop containing nucleotide triphosphate hydrolases"/>
    <property type="match status" value="1"/>
</dbReference>
<dbReference type="InterPro" id="IPR027417">
    <property type="entry name" value="P-loop_NTPase"/>
</dbReference>
<reference evidence="2 3" key="1">
    <citation type="submission" date="2024-10" db="EMBL/GenBank/DDBJ databases">
        <title>Updated reference genomes for cyclostephanoid diatoms.</title>
        <authorList>
            <person name="Roberts W.R."/>
            <person name="Alverson A.J."/>
        </authorList>
    </citation>
    <scope>NUCLEOTIDE SEQUENCE [LARGE SCALE GENOMIC DNA]</scope>
    <source>
        <strain evidence="2 3">AJA276-08</strain>
    </source>
</reference>
<gene>
    <name evidence="2" type="ORF">ACHAW5_002033</name>
</gene>